<feature type="region of interest" description="Disordered" evidence="1">
    <location>
        <begin position="22"/>
        <end position="59"/>
    </location>
</feature>
<keyword evidence="3" id="KW-1185">Reference proteome</keyword>
<protein>
    <submittedName>
        <fullName evidence="2">Uncharacterized protein</fullName>
    </submittedName>
</protein>
<sequence>MLKPDMMVLAEIDRLVDTLGALPSAPLSMPKQMLETESRLRSRPALGRALDTGAPRSES</sequence>
<accession>A0A2T4JD51</accession>
<evidence type="ECO:0000313" key="3">
    <source>
        <dbReference type="Proteomes" id="UP000241899"/>
    </source>
</evidence>
<dbReference type="Proteomes" id="UP000241899">
    <property type="component" value="Unassembled WGS sequence"/>
</dbReference>
<evidence type="ECO:0000313" key="2">
    <source>
        <dbReference type="EMBL" id="PTE15835.1"/>
    </source>
</evidence>
<organism evidence="2 3">
    <name type="scientific">Phaeovulum veldkampii DSM 11550</name>
    <dbReference type="NCBI Taxonomy" id="1185920"/>
    <lineage>
        <taxon>Bacteria</taxon>
        <taxon>Pseudomonadati</taxon>
        <taxon>Pseudomonadota</taxon>
        <taxon>Alphaproteobacteria</taxon>
        <taxon>Rhodobacterales</taxon>
        <taxon>Paracoccaceae</taxon>
        <taxon>Phaeovulum</taxon>
    </lineage>
</organism>
<comment type="caution">
    <text evidence="2">The sequence shown here is derived from an EMBL/GenBank/DDBJ whole genome shotgun (WGS) entry which is preliminary data.</text>
</comment>
<dbReference type="OrthoDB" id="7690732at2"/>
<dbReference type="RefSeq" id="WP_107325881.1">
    <property type="nucleotide sequence ID" value="NZ_NHSP01000050.1"/>
</dbReference>
<name>A0A2T4JD51_9RHOB</name>
<evidence type="ECO:0000256" key="1">
    <source>
        <dbReference type="SAM" id="MobiDB-lite"/>
    </source>
</evidence>
<dbReference type="AlphaFoldDB" id="A0A2T4JD51"/>
<gene>
    <name evidence="2" type="ORF">C5F46_13565</name>
</gene>
<reference evidence="2 3" key="1">
    <citation type="submission" date="2018-03" db="EMBL/GenBank/DDBJ databases">
        <title>Rhodobacter veldkampii.</title>
        <authorList>
            <person name="Meyer T.E."/>
            <person name="Miller S."/>
            <person name="Lodha T."/>
            <person name="Gandham S."/>
            <person name="Chintalapati S."/>
            <person name="Chintalapati V.R."/>
        </authorList>
    </citation>
    <scope>NUCLEOTIDE SEQUENCE [LARGE SCALE GENOMIC DNA]</scope>
    <source>
        <strain evidence="2 3">DSM 11550</strain>
    </source>
</reference>
<proteinExistence type="predicted"/>
<dbReference type="EMBL" id="PZKF01000040">
    <property type="protein sequence ID" value="PTE15835.1"/>
    <property type="molecule type" value="Genomic_DNA"/>
</dbReference>